<gene>
    <name evidence="1" type="ORF">COA17_11105</name>
</gene>
<dbReference type="AlphaFoldDB" id="A0A2A4HVY8"/>
<organism evidence="1 2">
    <name type="scientific">Sphingomonas ginsenosidimutans</name>
    <dbReference type="NCBI Taxonomy" id="862134"/>
    <lineage>
        <taxon>Bacteria</taxon>
        <taxon>Pseudomonadati</taxon>
        <taxon>Pseudomonadota</taxon>
        <taxon>Alphaproteobacteria</taxon>
        <taxon>Sphingomonadales</taxon>
        <taxon>Sphingomonadaceae</taxon>
        <taxon>Sphingomonas</taxon>
    </lineage>
</organism>
<dbReference type="EMBL" id="NWVD01000004">
    <property type="protein sequence ID" value="PCG08696.1"/>
    <property type="molecule type" value="Genomic_DNA"/>
</dbReference>
<reference evidence="1 2" key="1">
    <citation type="submission" date="2017-09" db="EMBL/GenBank/DDBJ databases">
        <title>Sphingomonas ginsenosidimutans KACC 14949, whole genome shotgun sequence.</title>
        <authorList>
            <person name="Feng G."/>
            <person name="Zhu H."/>
        </authorList>
    </citation>
    <scope>NUCLEOTIDE SEQUENCE [LARGE SCALE GENOMIC DNA]</scope>
    <source>
        <strain evidence="1 2">KACC 14949</strain>
    </source>
</reference>
<evidence type="ECO:0000313" key="2">
    <source>
        <dbReference type="Proteomes" id="UP000218784"/>
    </source>
</evidence>
<proteinExistence type="predicted"/>
<protein>
    <submittedName>
        <fullName evidence="1">Uncharacterized protein</fullName>
    </submittedName>
</protein>
<comment type="caution">
    <text evidence="1">The sequence shown here is derived from an EMBL/GenBank/DDBJ whole genome shotgun (WGS) entry which is preliminary data.</text>
</comment>
<evidence type="ECO:0000313" key="1">
    <source>
        <dbReference type="EMBL" id="PCG08696.1"/>
    </source>
</evidence>
<accession>A0A2A4HVY8</accession>
<keyword evidence="2" id="KW-1185">Reference proteome</keyword>
<sequence>MIVSSISTAEAIATTRGATLLAIDRSRERTRAKADCTAAVTSVRGSSSFFSCAVSISSRSAFAASRRAFAASIGFSFPAGAAVMLVQAATNSASVAPSPGSSPFARRSEIQRLDLPNRPATSLSVGL</sequence>
<dbReference type="Proteomes" id="UP000218784">
    <property type="component" value="Unassembled WGS sequence"/>
</dbReference>
<name>A0A2A4HVY8_9SPHN</name>